<evidence type="ECO:0000256" key="9">
    <source>
        <dbReference type="RuleBase" id="RU003435"/>
    </source>
</evidence>
<keyword evidence="4 9" id="KW-0378">Hydrolase</keyword>
<evidence type="ECO:0000256" key="7">
    <source>
        <dbReference type="ARBA" id="ARBA00024603"/>
    </source>
</evidence>
<dbReference type="InterPro" id="IPR034005">
    <property type="entry name" value="M3A_DCP"/>
</dbReference>
<evidence type="ECO:0000313" key="12">
    <source>
        <dbReference type="EMBL" id="RCN56911.1"/>
    </source>
</evidence>
<sequence>MANDNPLLDLDGLPRFAHIEPSQVAPALDVMLDETRATVEARLSRAPGPGWDDAVGPLEAAETRLKRFWSPVAHLNAVADSAALREAYNAGLGRLTSYQTGYAQDERVYRAYQAVADGPDFAGLSEARRKVVTNALRDMRLSGVALPAAPKARFKAIQERLSELTSRFEQNVLDATDTFSLIIEDEARLQGIPASVLAQARAEAQRRGRDGFLLTLQAPSYVPVMTYAQDRALRRQLYEAYVTRASQAGGGRYDNTTLTDEILVLRQEAAALLGYPHYADYSLATKMARDAAEVETFLTDLARRARPAALKELADLKVMAQADGISLEAWDTAYYSERLKERRYQFSEEDLRPYFPLPRVLEGLFTLTERLYDVRIRARRDIEVWHPDVLFYEITDPDGASRAQFYLDLYARERKRGGAWMDECCVRQRHPIPSLPVAYLTCNFAAPAADHPSLLRHDEVETLFHEFGHGLHHMLTQVDEPAVSGINGVPWDAVELPSQFMENFCWERDVIDLIGGHYRTGAPVPGDLFARLRSARTFQAALQMLRQVEFALFDIRLHAGFDPTTGSVHALLEAVRDEVAVLKPPAFNRFENSFTHIFAGGYAAGYYSYKWAEVLSADAFGPFEEHGVFDRATGLAFLHNILERGGEADPRELFARFRGRAPCIDALLKQSGLYETEEGA</sequence>
<dbReference type="InterPro" id="IPR024079">
    <property type="entry name" value="MetalloPept_cat_dom_sf"/>
</dbReference>
<feature type="domain" description="Oligopeptidase A N-terminal" evidence="11">
    <location>
        <begin position="43"/>
        <end position="147"/>
    </location>
</feature>
<comment type="caution">
    <text evidence="12">The sequence shown here is derived from an EMBL/GenBank/DDBJ whole genome shotgun (WGS) entry which is preliminary data.</text>
</comment>
<keyword evidence="13" id="KW-1185">Reference proteome</keyword>
<dbReference type="PANTHER" id="PTHR11804">
    <property type="entry name" value="PROTEASE M3 THIMET OLIGOPEPTIDASE-RELATED"/>
    <property type="match status" value="1"/>
</dbReference>
<evidence type="ECO:0000256" key="2">
    <source>
        <dbReference type="ARBA" id="ARBA00022670"/>
    </source>
</evidence>
<evidence type="ECO:0000256" key="3">
    <source>
        <dbReference type="ARBA" id="ARBA00022723"/>
    </source>
</evidence>
<evidence type="ECO:0000313" key="13">
    <source>
        <dbReference type="Proteomes" id="UP000253250"/>
    </source>
</evidence>
<dbReference type="SUPFAM" id="SSF55486">
    <property type="entry name" value="Metalloproteases ('zincins'), catalytic domain"/>
    <property type="match status" value="1"/>
</dbReference>
<name>A0A1C2G441_9GAMM</name>
<dbReference type="OrthoDB" id="9773538at2"/>
<evidence type="ECO:0000259" key="11">
    <source>
        <dbReference type="Pfam" id="PF19310"/>
    </source>
</evidence>
<keyword evidence="3 9" id="KW-0479">Metal-binding</keyword>
<evidence type="ECO:0000256" key="8">
    <source>
        <dbReference type="ARBA" id="ARBA00026100"/>
    </source>
</evidence>
<dbReference type="GO" id="GO:0005829">
    <property type="term" value="C:cytosol"/>
    <property type="evidence" value="ECO:0007669"/>
    <property type="project" value="UniProtKB-ARBA"/>
</dbReference>
<dbReference type="InterPro" id="IPR001567">
    <property type="entry name" value="Pept_M3A_M3B_dom"/>
</dbReference>
<dbReference type="GO" id="GO:0006518">
    <property type="term" value="P:peptide metabolic process"/>
    <property type="evidence" value="ECO:0007669"/>
    <property type="project" value="TreeGrafter"/>
</dbReference>
<keyword evidence="5 9" id="KW-0862">Zinc</keyword>
<dbReference type="Proteomes" id="UP000253250">
    <property type="component" value="Unassembled WGS sequence"/>
</dbReference>
<dbReference type="Gene3D" id="1.10.1370.10">
    <property type="entry name" value="Neurolysin, domain 3"/>
    <property type="match status" value="1"/>
</dbReference>
<dbReference type="RefSeq" id="WP_065968942.1">
    <property type="nucleotide sequence ID" value="NZ_CP080624.1"/>
</dbReference>
<gene>
    <name evidence="12" type="ORF">C4900_14340</name>
</gene>
<proteinExistence type="inferred from homology"/>
<comment type="cofactor">
    <cofactor evidence="9">
        <name>Zn(2+)</name>
        <dbReference type="ChEBI" id="CHEBI:29105"/>
    </cofactor>
    <text evidence="9">Binds 1 zinc ion.</text>
</comment>
<organism evidence="12 13">
    <name type="scientific">Acidiferrobacter thiooxydans</name>
    <dbReference type="NCBI Taxonomy" id="163359"/>
    <lineage>
        <taxon>Bacteria</taxon>
        <taxon>Pseudomonadati</taxon>
        <taxon>Pseudomonadota</taxon>
        <taxon>Gammaproteobacteria</taxon>
        <taxon>Acidiferrobacterales</taxon>
        <taxon>Acidiferrobacteraceae</taxon>
        <taxon>Acidiferrobacter</taxon>
    </lineage>
</organism>
<dbReference type="FunFam" id="3.40.390.10:FF:000009">
    <property type="entry name" value="Oligopeptidase A"/>
    <property type="match status" value="1"/>
</dbReference>
<feature type="domain" description="Peptidase M3A/M3B catalytic" evidence="10">
    <location>
        <begin position="224"/>
        <end position="672"/>
    </location>
</feature>
<comment type="similarity">
    <text evidence="1 9">Belongs to the peptidase M3 family.</text>
</comment>
<dbReference type="STRING" id="163359.A9R16_07610"/>
<keyword evidence="6 9" id="KW-0482">Metalloprotease</keyword>
<evidence type="ECO:0000256" key="4">
    <source>
        <dbReference type="ARBA" id="ARBA00022801"/>
    </source>
</evidence>
<dbReference type="GO" id="GO:0046872">
    <property type="term" value="F:metal ion binding"/>
    <property type="evidence" value="ECO:0007669"/>
    <property type="project" value="UniProtKB-UniRule"/>
</dbReference>
<dbReference type="AlphaFoldDB" id="A0A1C2G441"/>
<evidence type="ECO:0000259" key="10">
    <source>
        <dbReference type="Pfam" id="PF01432"/>
    </source>
</evidence>
<dbReference type="EMBL" id="PSYR01000002">
    <property type="protein sequence ID" value="RCN56911.1"/>
    <property type="molecule type" value="Genomic_DNA"/>
</dbReference>
<dbReference type="GO" id="GO:0004222">
    <property type="term" value="F:metalloendopeptidase activity"/>
    <property type="evidence" value="ECO:0007669"/>
    <property type="project" value="UniProtKB-EC"/>
</dbReference>
<comment type="catalytic activity">
    <reaction evidence="7">
        <text>Hydrolysis of oligopeptides, with broad specificity. Gly or Ala commonly occur as P1 or P1' residues, but more distant residues are also important, as is shown by the fact that Z-Gly-Pro-Gly-|-Gly-Pro-Ala is cleaved, but not Z-(Gly)(5).</text>
        <dbReference type="EC" id="3.4.24.70"/>
    </reaction>
</comment>
<accession>A0A1C2G441</accession>
<dbReference type="Gene3D" id="1.10.1370.40">
    <property type="match status" value="1"/>
</dbReference>
<dbReference type="InterPro" id="IPR045666">
    <property type="entry name" value="OpdA_N"/>
</dbReference>
<dbReference type="PANTHER" id="PTHR11804:SF84">
    <property type="entry name" value="SACCHAROLYSIN"/>
    <property type="match status" value="1"/>
</dbReference>
<evidence type="ECO:0000256" key="5">
    <source>
        <dbReference type="ARBA" id="ARBA00022833"/>
    </source>
</evidence>
<dbReference type="Pfam" id="PF19310">
    <property type="entry name" value="TOP_N"/>
    <property type="match status" value="1"/>
</dbReference>
<evidence type="ECO:0000256" key="1">
    <source>
        <dbReference type="ARBA" id="ARBA00006040"/>
    </source>
</evidence>
<dbReference type="InterPro" id="IPR024077">
    <property type="entry name" value="Neurolysin/TOP_dom2"/>
</dbReference>
<dbReference type="GO" id="GO:0006508">
    <property type="term" value="P:proteolysis"/>
    <property type="evidence" value="ECO:0007669"/>
    <property type="project" value="UniProtKB-KW"/>
</dbReference>
<dbReference type="Gene3D" id="3.40.390.10">
    <property type="entry name" value="Collagenase (Catalytic Domain)"/>
    <property type="match status" value="1"/>
</dbReference>
<dbReference type="EC" id="3.4.24.70" evidence="8"/>
<reference evidence="12 13" key="1">
    <citation type="submission" date="2018-02" db="EMBL/GenBank/DDBJ databases">
        <title>Insights into the biology of acidophilic members of the Acidiferrobacteraceae family derived from comparative genomic analyses.</title>
        <authorList>
            <person name="Issotta F."/>
            <person name="Thyssen C."/>
            <person name="Mena C."/>
            <person name="Moya A."/>
            <person name="Bellenberg S."/>
            <person name="Sproer C."/>
            <person name="Covarrubias P.C."/>
            <person name="Sand W."/>
            <person name="Quatrini R."/>
            <person name="Vera M."/>
        </authorList>
    </citation>
    <scope>NUCLEOTIDE SEQUENCE [LARGE SCALE GENOMIC DNA]</scope>
    <source>
        <strain evidence="13">m-1</strain>
    </source>
</reference>
<dbReference type="InterPro" id="IPR045090">
    <property type="entry name" value="Pept_M3A_M3B"/>
</dbReference>
<keyword evidence="2 9" id="KW-0645">Protease</keyword>
<evidence type="ECO:0000256" key="6">
    <source>
        <dbReference type="ARBA" id="ARBA00023049"/>
    </source>
</evidence>
<dbReference type="CDD" id="cd06456">
    <property type="entry name" value="M3A_DCP"/>
    <property type="match status" value="1"/>
</dbReference>
<dbReference type="Pfam" id="PF01432">
    <property type="entry name" value="Peptidase_M3"/>
    <property type="match status" value="1"/>
</dbReference>
<protein>
    <recommendedName>
        <fullName evidence="8">oligopeptidase A</fullName>
        <ecNumber evidence="8">3.4.24.70</ecNumber>
    </recommendedName>
</protein>